<keyword evidence="2" id="KW-0479">Metal-binding</keyword>
<feature type="domain" description="C2H2-type" evidence="12">
    <location>
        <begin position="161"/>
        <end position="188"/>
    </location>
</feature>
<protein>
    <recommendedName>
        <fullName evidence="12">C2H2-type domain-containing protein</fullName>
    </recommendedName>
</protein>
<evidence type="ECO:0000256" key="3">
    <source>
        <dbReference type="ARBA" id="ARBA00022737"/>
    </source>
</evidence>
<keyword evidence="9" id="KW-0539">Nucleus</keyword>
<comment type="subcellular location">
    <subcellularLocation>
        <location evidence="1">Nucleus</location>
    </subcellularLocation>
</comment>
<dbReference type="GO" id="GO:0000981">
    <property type="term" value="F:DNA-binding transcription factor activity, RNA polymerase II-specific"/>
    <property type="evidence" value="ECO:0007669"/>
    <property type="project" value="TreeGrafter"/>
</dbReference>
<evidence type="ECO:0000256" key="5">
    <source>
        <dbReference type="ARBA" id="ARBA00022833"/>
    </source>
</evidence>
<keyword evidence="8" id="KW-0804">Transcription</keyword>
<keyword evidence="14" id="KW-1185">Reference proteome</keyword>
<dbReference type="Pfam" id="PF00096">
    <property type="entry name" value="zf-C2H2"/>
    <property type="match status" value="2"/>
</dbReference>
<dbReference type="GO" id="GO:0005634">
    <property type="term" value="C:nucleus"/>
    <property type="evidence" value="ECO:0007669"/>
    <property type="project" value="UniProtKB-SubCell"/>
</dbReference>
<evidence type="ECO:0000256" key="11">
    <source>
        <dbReference type="SAM" id="MobiDB-lite"/>
    </source>
</evidence>
<evidence type="ECO:0000259" key="12">
    <source>
        <dbReference type="PROSITE" id="PS50157"/>
    </source>
</evidence>
<feature type="region of interest" description="Disordered" evidence="11">
    <location>
        <begin position="40"/>
        <end position="70"/>
    </location>
</feature>
<evidence type="ECO:0000256" key="2">
    <source>
        <dbReference type="ARBA" id="ARBA00022723"/>
    </source>
</evidence>
<dbReference type="SMART" id="SM00355">
    <property type="entry name" value="ZnF_C2H2"/>
    <property type="match status" value="2"/>
</dbReference>
<dbReference type="PROSITE" id="PS50157">
    <property type="entry name" value="ZINC_FINGER_C2H2_2"/>
    <property type="match status" value="2"/>
</dbReference>
<keyword evidence="3" id="KW-0677">Repeat</keyword>
<dbReference type="AlphaFoldDB" id="A0A3B3T0V5"/>
<evidence type="ECO:0000256" key="7">
    <source>
        <dbReference type="ARBA" id="ARBA00023125"/>
    </source>
</evidence>
<evidence type="ECO:0000256" key="10">
    <source>
        <dbReference type="PROSITE-ProRule" id="PRU00042"/>
    </source>
</evidence>
<dbReference type="PANTHER" id="PTHR24408">
    <property type="entry name" value="ZINC FINGER PROTEIN"/>
    <property type="match status" value="1"/>
</dbReference>
<dbReference type="FunFam" id="3.30.160.60:FF:000446">
    <property type="entry name" value="Zinc finger protein"/>
    <property type="match status" value="1"/>
</dbReference>
<keyword evidence="5" id="KW-0862">Zinc</keyword>
<name>A0A3B3T0V5_9TELE</name>
<feature type="compositionally biased region" description="Basic and acidic residues" evidence="11">
    <location>
        <begin position="114"/>
        <end position="126"/>
    </location>
</feature>
<dbReference type="Gene3D" id="3.30.160.60">
    <property type="entry name" value="Classic Zinc Finger"/>
    <property type="match status" value="2"/>
</dbReference>
<dbReference type="GeneTree" id="ENSGT00990000204590"/>
<dbReference type="PANTHER" id="PTHR24408:SF58">
    <property type="entry name" value="TRANSCRIPTION FACTOR (TFIIIA), PUTATIVE (AFU_ORTHOLOGUE AFUA_1G05150)-RELATED"/>
    <property type="match status" value="1"/>
</dbReference>
<reference evidence="13" key="1">
    <citation type="submission" date="2025-08" db="UniProtKB">
        <authorList>
            <consortium name="Ensembl"/>
        </authorList>
    </citation>
    <scope>IDENTIFICATION</scope>
</reference>
<feature type="region of interest" description="Disordered" evidence="11">
    <location>
        <begin position="114"/>
        <end position="151"/>
    </location>
</feature>
<organism evidence="13 14">
    <name type="scientific">Paramormyrops kingsleyae</name>
    <dbReference type="NCBI Taxonomy" id="1676925"/>
    <lineage>
        <taxon>Eukaryota</taxon>
        <taxon>Metazoa</taxon>
        <taxon>Chordata</taxon>
        <taxon>Craniata</taxon>
        <taxon>Vertebrata</taxon>
        <taxon>Euteleostomi</taxon>
        <taxon>Actinopterygii</taxon>
        <taxon>Neopterygii</taxon>
        <taxon>Teleostei</taxon>
        <taxon>Osteoglossocephala</taxon>
        <taxon>Osteoglossomorpha</taxon>
        <taxon>Osteoglossiformes</taxon>
        <taxon>Mormyridae</taxon>
        <taxon>Paramormyrops</taxon>
    </lineage>
</organism>
<evidence type="ECO:0000313" key="13">
    <source>
        <dbReference type="Ensembl" id="ENSPKIP00000035976.1"/>
    </source>
</evidence>
<evidence type="ECO:0000256" key="8">
    <source>
        <dbReference type="ARBA" id="ARBA00023163"/>
    </source>
</evidence>
<accession>A0A3B3T0V5</accession>
<keyword evidence="6" id="KW-0805">Transcription regulation</keyword>
<reference evidence="13" key="2">
    <citation type="submission" date="2025-09" db="UniProtKB">
        <authorList>
            <consortium name="Ensembl"/>
        </authorList>
    </citation>
    <scope>IDENTIFICATION</scope>
</reference>
<dbReference type="GO" id="GO:0043565">
    <property type="term" value="F:sequence-specific DNA binding"/>
    <property type="evidence" value="ECO:0007669"/>
    <property type="project" value="TreeGrafter"/>
</dbReference>
<evidence type="ECO:0000256" key="6">
    <source>
        <dbReference type="ARBA" id="ARBA00023015"/>
    </source>
</evidence>
<sequence>MPCFEDRKYNLIGYKEALDSCLETCSDRNQICVVQCSKKSTSSDPDVASSCRENQEGYPEIPQLNSSGEGTLASNSMTLGIGEKGKERLLQPQKQELAGYRGCVTYHCLERGQETDSEDEATRVHGEASATNSPVPGRPPTMGAGSSDEVLGNAVGPAQPYWCGMCERAFSQRGSLNRHLRSHQGVRPYPCPRCPMTFSRQYRVQEHLRVHQRSCEHPHGADPS</sequence>
<dbReference type="Ensembl" id="ENSPKIT00000016916.1">
    <property type="protein sequence ID" value="ENSPKIP00000035976.1"/>
    <property type="gene ID" value="ENSPKIG00000014726.1"/>
</dbReference>
<dbReference type="STRING" id="1676925.ENSPKIP00000035976"/>
<evidence type="ECO:0000256" key="9">
    <source>
        <dbReference type="ARBA" id="ARBA00023242"/>
    </source>
</evidence>
<keyword evidence="4 10" id="KW-0863">Zinc-finger</keyword>
<dbReference type="InterPro" id="IPR013087">
    <property type="entry name" value="Znf_C2H2_type"/>
</dbReference>
<evidence type="ECO:0000256" key="1">
    <source>
        <dbReference type="ARBA" id="ARBA00004123"/>
    </source>
</evidence>
<dbReference type="GO" id="GO:0008270">
    <property type="term" value="F:zinc ion binding"/>
    <property type="evidence" value="ECO:0007669"/>
    <property type="project" value="UniProtKB-KW"/>
</dbReference>
<evidence type="ECO:0000256" key="4">
    <source>
        <dbReference type="ARBA" id="ARBA00022771"/>
    </source>
</evidence>
<feature type="domain" description="C2H2-type" evidence="12">
    <location>
        <begin position="189"/>
        <end position="216"/>
    </location>
</feature>
<dbReference type="InterPro" id="IPR036236">
    <property type="entry name" value="Znf_C2H2_sf"/>
</dbReference>
<dbReference type="Proteomes" id="UP000261540">
    <property type="component" value="Unplaced"/>
</dbReference>
<keyword evidence="7" id="KW-0238">DNA-binding</keyword>
<dbReference type="PROSITE" id="PS00028">
    <property type="entry name" value="ZINC_FINGER_C2H2_1"/>
    <property type="match status" value="2"/>
</dbReference>
<dbReference type="FunFam" id="3.30.160.60:FF:000325">
    <property type="entry name" value="ZFP90 zinc finger protein"/>
    <property type="match status" value="1"/>
</dbReference>
<evidence type="ECO:0000313" key="14">
    <source>
        <dbReference type="Proteomes" id="UP000261540"/>
    </source>
</evidence>
<proteinExistence type="predicted"/>
<dbReference type="SUPFAM" id="SSF57667">
    <property type="entry name" value="beta-beta-alpha zinc fingers"/>
    <property type="match status" value="1"/>
</dbReference>